<reference evidence="2" key="1">
    <citation type="submission" date="2011-08" db="EMBL/GenBank/DDBJ databases">
        <authorList>
            <person name="Rombauts S."/>
        </authorList>
    </citation>
    <scope>NUCLEOTIDE SEQUENCE</scope>
    <source>
        <strain evidence="2">London</strain>
    </source>
</reference>
<keyword evidence="2" id="KW-1185">Reference proteome</keyword>
<dbReference type="EMBL" id="CAEY01001585">
    <property type="status" value="NOT_ANNOTATED_CDS"/>
    <property type="molecule type" value="Genomic_DNA"/>
</dbReference>
<accession>T1K559</accession>
<reference evidence="1" key="2">
    <citation type="submission" date="2015-06" db="UniProtKB">
        <authorList>
            <consortium name="EnsemblMetazoa"/>
        </authorList>
    </citation>
    <scope>IDENTIFICATION</scope>
</reference>
<protein>
    <submittedName>
        <fullName evidence="1">Uncharacterized protein</fullName>
    </submittedName>
</protein>
<dbReference type="EnsemblMetazoa" id="tetur05g05120.1">
    <property type="protein sequence ID" value="tetur05g05120.1"/>
    <property type="gene ID" value="tetur05g05120"/>
</dbReference>
<dbReference type="Proteomes" id="UP000015104">
    <property type="component" value="Unassembled WGS sequence"/>
</dbReference>
<sequence length="23" mass="2632">MMFTLEQVEKWGKLITNVPGPGR</sequence>
<proteinExistence type="predicted"/>
<dbReference type="HOGENOM" id="CLU_3423444_0_0_1"/>
<evidence type="ECO:0000313" key="1">
    <source>
        <dbReference type="EnsemblMetazoa" id="tetur05g05120.1"/>
    </source>
</evidence>
<organism evidence="1 2">
    <name type="scientific">Tetranychus urticae</name>
    <name type="common">Two-spotted spider mite</name>
    <dbReference type="NCBI Taxonomy" id="32264"/>
    <lineage>
        <taxon>Eukaryota</taxon>
        <taxon>Metazoa</taxon>
        <taxon>Ecdysozoa</taxon>
        <taxon>Arthropoda</taxon>
        <taxon>Chelicerata</taxon>
        <taxon>Arachnida</taxon>
        <taxon>Acari</taxon>
        <taxon>Acariformes</taxon>
        <taxon>Trombidiformes</taxon>
        <taxon>Prostigmata</taxon>
        <taxon>Eleutherengona</taxon>
        <taxon>Raphignathae</taxon>
        <taxon>Tetranychoidea</taxon>
        <taxon>Tetranychidae</taxon>
        <taxon>Tetranychus</taxon>
    </lineage>
</organism>
<evidence type="ECO:0000313" key="2">
    <source>
        <dbReference type="Proteomes" id="UP000015104"/>
    </source>
</evidence>
<dbReference type="AlphaFoldDB" id="T1K559"/>
<name>T1K559_TETUR</name>